<feature type="transmembrane region" description="Helical" evidence="1">
    <location>
        <begin position="122"/>
        <end position="147"/>
    </location>
</feature>
<dbReference type="EMBL" id="UIVS01000001">
    <property type="protein sequence ID" value="SVP89998.1"/>
    <property type="molecule type" value="Genomic_DNA"/>
</dbReference>
<name>A0A3B0N1C9_THEAN</name>
<evidence type="ECO:0000313" key="3">
    <source>
        <dbReference type="EMBL" id="SVP89998.1"/>
    </source>
</evidence>
<dbReference type="EMBL" id="UIVT01000001">
    <property type="protein sequence ID" value="SVP88854.1"/>
    <property type="molecule type" value="Genomic_DNA"/>
</dbReference>
<feature type="transmembrane region" description="Helical" evidence="1">
    <location>
        <begin position="638"/>
        <end position="660"/>
    </location>
</feature>
<accession>A0A3B0N1C9</accession>
<feature type="transmembrane region" description="Helical" evidence="1">
    <location>
        <begin position="32"/>
        <end position="52"/>
    </location>
</feature>
<dbReference type="VEuPathDB" id="PiroplasmaDB:TA14540"/>
<evidence type="ECO:0000256" key="1">
    <source>
        <dbReference type="SAM" id="Phobius"/>
    </source>
</evidence>
<feature type="transmembrane region" description="Helical" evidence="1">
    <location>
        <begin position="707"/>
        <end position="725"/>
    </location>
</feature>
<organism evidence="2">
    <name type="scientific">Theileria annulata</name>
    <dbReference type="NCBI Taxonomy" id="5874"/>
    <lineage>
        <taxon>Eukaryota</taxon>
        <taxon>Sar</taxon>
        <taxon>Alveolata</taxon>
        <taxon>Apicomplexa</taxon>
        <taxon>Aconoidasida</taxon>
        <taxon>Piroplasmida</taxon>
        <taxon>Theileriidae</taxon>
        <taxon>Theileria</taxon>
    </lineage>
</organism>
<evidence type="ECO:0000313" key="2">
    <source>
        <dbReference type="EMBL" id="SVP88854.1"/>
    </source>
</evidence>
<reference evidence="2" key="1">
    <citation type="submission" date="2018-07" db="EMBL/GenBank/DDBJ databases">
        <authorList>
            <person name="Quirk P.G."/>
            <person name="Krulwich T.A."/>
        </authorList>
    </citation>
    <scope>NUCLEOTIDE SEQUENCE</scope>
    <source>
        <strain evidence="2">Anand</strain>
    </source>
</reference>
<feature type="transmembrane region" description="Helical" evidence="1">
    <location>
        <begin position="574"/>
        <end position="593"/>
    </location>
</feature>
<feature type="transmembrane region" description="Helical" evidence="1">
    <location>
        <begin position="540"/>
        <end position="567"/>
    </location>
</feature>
<gene>
    <name evidence="2" type="ORF">TAT_000070600</name>
    <name evidence="3" type="ORF">TAV_000070100</name>
</gene>
<dbReference type="AlphaFoldDB" id="A0A3B0N1C9"/>
<feature type="transmembrane region" description="Helical" evidence="1">
    <location>
        <begin position="159"/>
        <end position="179"/>
    </location>
</feature>
<feature type="transmembrane region" description="Helical" evidence="1">
    <location>
        <begin position="746"/>
        <end position="765"/>
    </location>
</feature>
<proteinExistence type="predicted"/>
<feature type="transmembrane region" description="Helical" evidence="1">
    <location>
        <begin position="680"/>
        <end position="701"/>
    </location>
</feature>
<sequence>MAEVSGAPETKDVSCCPSGCMPSEDDRGNCSFLMSAYILAGLAMMLNIRLSYSSAPYALIRFQLPENLFSVFVRRMASSLEIWCLPGFIIADAIELAVKLVIKLCENDGYGNNTLKSKELKFKWIIVPSIVAQWLNFLTYVILLIVYLAGDDQGHLTTFYFVIAVSGFVFGINNVFVFAADYNYIPIYIAGENCFPALTSFIHYITTLSFGNRRKYDSDFIIVYIDIFVAIIISFVAAMVWTIAYGYSTYSGPFEGKITYTTTKDIKKIIITGITGILNSPTEAKTPTATPGTVKIKTGPVKEGQCKDTIKAEFTDPAPEDIELGGALATITTQDDKGPTLTIYITITDDATNKDSLDALAHIATLDGACKVDVDTSNKKLTITIKYRQGANKCTKTEITLTGTGSTDLTDLGLKTGTTTATVNVSPTPNHLTIKYKNTTKTAAHPKTAAKDAQSMTAITEKIAKDIKEATTTGSETKYYQIPYKTKITYYFTLTQTQARRLNDTAPIKDTNAKIIVDYGHIFAEGFSDTDAKASMISPLLIVLVGMGLVYAIYPGIAPGMIVPFYLVDKIEMVLLIATIFPPVIIALLQRFYPNWSPKTKFLLQKFKFGGWEQYNDDDFSKGWPPTPDPNHVVYAQLWHFFDLLIVTMIILAYIFIYSLHYRESNISRAIVNQPKMSTALTIVFYMCHEISLAVGFPGMVANAAEYTVIAQMVGAFLMVFLALYSEGYIIEYKSHDPKHWPRVSVVYIWHYFLLYRWLVIPSWLSL</sequence>
<keyword evidence="1" id="KW-0812">Transmembrane</keyword>
<keyword evidence="1" id="KW-1133">Transmembrane helix</keyword>
<protein>
    <submittedName>
        <fullName evidence="2">Theileria-specific sub-telomeric protein, putative</fullName>
    </submittedName>
</protein>
<feature type="transmembrane region" description="Helical" evidence="1">
    <location>
        <begin position="220"/>
        <end position="247"/>
    </location>
</feature>
<keyword evidence="1" id="KW-0472">Membrane</keyword>